<dbReference type="PROSITE" id="PS51352">
    <property type="entry name" value="THIOREDOXIN_2"/>
    <property type="match status" value="1"/>
</dbReference>
<evidence type="ECO:0000313" key="7">
    <source>
        <dbReference type="EMBL" id="MEO3990133.1"/>
    </source>
</evidence>
<sequence length="284" mass="31325">MTIHRIKLRHLAALMALAWATSASAKESNAFSTEQQTQIGQIAESYLTAHPDKMGQAISTYLADHPEFLIAASESLRQRQQVAQQQAYTQMALEYRDDLLSTQSPSVGPKTAKVAVVMFFDYQCSWCSKMAPVVEQVIKANPDVRFVFKELPIFASRWPVSGLAARVGEQVWLGKGGEAYLQWHNALYATGKVEGSMTEQDVYTLAQHYLTTGQLDAVKHMQENGPIHDALLANQGLANHMNFGGTPDFVIMPQGDNPDVQRITVIPGSTTQDMLLMAIQKAKG</sequence>
<dbReference type="Gene3D" id="3.40.30.10">
    <property type="entry name" value="Glutaredoxin"/>
    <property type="match status" value="1"/>
</dbReference>
<dbReference type="InterPro" id="IPR001853">
    <property type="entry name" value="DSBA-like_thioredoxin_dom"/>
</dbReference>
<dbReference type="PANTHER" id="PTHR13887:SF14">
    <property type="entry name" value="DISULFIDE BOND FORMATION PROTEIN D"/>
    <property type="match status" value="1"/>
</dbReference>
<evidence type="ECO:0000256" key="5">
    <source>
        <dbReference type="SAM" id="SignalP"/>
    </source>
</evidence>
<evidence type="ECO:0000256" key="3">
    <source>
        <dbReference type="ARBA" id="ARBA00023157"/>
    </source>
</evidence>
<gene>
    <name evidence="7" type="ORF">VSR74_09920</name>
</gene>
<name>A0ABV0HIH5_9ENTR</name>
<evidence type="ECO:0000256" key="1">
    <source>
        <dbReference type="ARBA" id="ARBA00022729"/>
    </source>
</evidence>
<dbReference type="CDD" id="cd03023">
    <property type="entry name" value="DsbA_Com1_like"/>
    <property type="match status" value="1"/>
</dbReference>
<evidence type="ECO:0000313" key="8">
    <source>
        <dbReference type="Proteomes" id="UP001444146"/>
    </source>
</evidence>
<dbReference type="InterPro" id="IPR036249">
    <property type="entry name" value="Thioredoxin-like_sf"/>
</dbReference>
<keyword evidence="3" id="KW-1015">Disulfide bond</keyword>
<dbReference type="PANTHER" id="PTHR13887">
    <property type="entry name" value="GLUTATHIONE S-TRANSFERASE KAPPA"/>
    <property type="match status" value="1"/>
</dbReference>
<feature type="signal peptide" evidence="5">
    <location>
        <begin position="1"/>
        <end position="25"/>
    </location>
</feature>
<dbReference type="SUPFAM" id="SSF52833">
    <property type="entry name" value="Thioredoxin-like"/>
    <property type="match status" value="1"/>
</dbReference>
<reference evidence="7 8" key="1">
    <citation type="submission" date="2024-01" db="EMBL/GenBank/DDBJ databases">
        <title>Pseudocitrobacter sp. Endophytic strain Cyp-38L.</title>
        <authorList>
            <person name="Amer M.A."/>
            <person name="Hamed S.M."/>
        </authorList>
    </citation>
    <scope>NUCLEOTIDE SEQUENCE [LARGE SCALE GENOMIC DNA]</scope>
    <source>
        <strain evidence="7 8">Cyp38S</strain>
    </source>
</reference>
<organism evidence="7 8">
    <name type="scientific">Pseudocitrobacter cyperus</name>
    <dbReference type="NCBI Taxonomy" id="3112843"/>
    <lineage>
        <taxon>Bacteria</taxon>
        <taxon>Pseudomonadati</taxon>
        <taxon>Pseudomonadota</taxon>
        <taxon>Gammaproteobacteria</taxon>
        <taxon>Enterobacterales</taxon>
        <taxon>Enterobacteriaceae</taxon>
        <taxon>Pseudocitrobacter</taxon>
    </lineage>
</organism>
<proteinExistence type="predicted"/>
<feature type="chain" id="PRO_5046081810" evidence="5">
    <location>
        <begin position="26"/>
        <end position="284"/>
    </location>
</feature>
<keyword evidence="4" id="KW-0676">Redox-active center</keyword>
<dbReference type="RefSeq" id="WP_347794574.1">
    <property type="nucleotide sequence ID" value="NZ_JAYMYY010000002.1"/>
</dbReference>
<comment type="caution">
    <text evidence="7">The sequence shown here is derived from an EMBL/GenBank/DDBJ whole genome shotgun (WGS) entry which is preliminary data.</text>
</comment>
<feature type="domain" description="Thioredoxin" evidence="6">
    <location>
        <begin position="37"/>
        <end position="284"/>
    </location>
</feature>
<dbReference type="InterPro" id="IPR013766">
    <property type="entry name" value="Thioredoxin_domain"/>
</dbReference>
<evidence type="ECO:0000256" key="2">
    <source>
        <dbReference type="ARBA" id="ARBA00023002"/>
    </source>
</evidence>
<dbReference type="EMBL" id="JAYMYY010000002">
    <property type="protein sequence ID" value="MEO3990133.1"/>
    <property type="molecule type" value="Genomic_DNA"/>
</dbReference>
<protein>
    <submittedName>
        <fullName evidence="7">DsbA family protein</fullName>
    </submittedName>
</protein>
<evidence type="ECO:0000256" key="4">
    <source>
        <dbReference type="ARBA" id="ARBA00023284"/>
    </source>
</evidence>
<keyword evidence="8" id="KW-1185">Reference proteome</keyword>
<keyword evidence="2" id="KW-0560">Oxidoreductase</keyword>
<evidence type="ECO:0000259" key="6">
    <source>
        <dbReference type="PROSITE" id="PS51352"/>
    </source>
</evidence>
<dbReference type="Proteomes" id="UP001444146">
    <property type="component" value="Unassembled WGS sequence"/>
</dbReference>
<dbReference type="Pfam" id="PF01323">
    <property type="entry name" value="DSBA"/>
    <property type="match status" value="1"/>
</dbReference>
<keyword evidence="1 5" id="KW-0732">Signal</keyword>
<accession>A0ABV0HIH5</accession>